<accession>A0A9X1XNU5</accession>
<sequence length="60" mass="7172">MDKQPQVTWWQAIFTKTVSRQLFWGVALTHALLMTIFVIDLVEKQQEFYISKVNSNRSLW</sequence>
<reference evidence="2" key="1">
    <citation type="submission" date="2021-11" db="EMBL/GenBank/DDBJ databases">
        <title>Vibrio ZSDE26 sp. nov. and Vibrio ZSDZ34 sp. nov., isolated from coastal seawater in Qingdao.</title>
        <authorList>
            <person name="Zhang P."/>
        </authorList>
    </citation>
    <scope>NUCLEOTIDE SEQUENCE</scope>
    <source>
        <strain evidence="2">ZSDE26</strain>
    </source>
</reference>
<organism evidence="2 3">
    <name type="scientific">Vibrio amylolyticus</name>
    <dbReference type="NCBI Taxonomy" id="2847292"/>
    <lineage>
        <taxon>Bacteria</taxon>
        <taxon>Pseudomonadati</taxon>
        <taxon>Pseudomonadota</taxon>
        <taxon>Gammaproteobacteria</taxon>
        <taxon>Vibrionales</taxon>
        <taxon>Vibrionaceae</taxon>
        <taxon>Vibrio</taxon>
    </lineage>
</organism>
<evidence type="ECO:0000313" key="3">
    <source>
        <dbReference type="Proteomes" id="UP001139559"/>
    </source>
</evidence>
<protein>
    <submittedName>
        <fullName evidence="2">Uncharacterized protein</fullName>
    </submittedName>
</protein>
<keyword evidence="1" id="KW-1133">Transmembrane helix</keyword>
<dbReference type="Proteomes" id="UP001139559">
    <property type="component" value="Unassembled WGS sequence"/>
</dbReference>
<keyword evidence="3" id="KW-1185">Reference proteome</keyword>
<dbReference type="RefSeq" id="WP_248009733.1">
    <property type="nucleotide sequence ID" value="NZ_JAJHVV010000009.1"/>
</dbReference>
<feature type="transmembrane region" description="Helical" evidence="1">
    <location>
        <begin position="22"/>
        <end position="42"/>
    </location>
</feature>
<keyword evidence="1" id="KW-0812">Transmembrane</keyword>
<dbReference type="EMBL" id="JAJHVV010000009">
    <property type="protein sequence ID" value="MCK6264658.1"/>
    <property type="molecule type" value="Genomic_DNA"/>
</dbReference>
<dbReference type="AlphaFoldDB" id="A0A9X1XNU5"/>
<evidence type="ECO:0000313" key="2">
    <source>
        <dbReference type="EMBL" id="MCK6264658.1"/>
    </source>
</evidence>
<name>A0A9X1XNU5_9VIBR</name>
<comment type="caution">
    <text evidence="2">The sequence shown here is derived from an EMBL/GenBank/DDBJ whole genome shotgun (WGS) entry which is preliminary data.</text>
</comment>
<gene>
    <name evidence="2" type="ORF">KP803_15370</name>
</gene>
<evidence type="ECO:0000256" key="1">
    <source>
        <dbReference type="SAM" id="Phobius"/>
    </source>
</evidence>
<keyword evidence="1" id="KW-0472">Membrane</keyword>
<proteinExistence type="predicted"/>